<protein>
    <submittedName>
        <fullName evidence="1">Uncharacterized protein</fullName>
    </submittedName>
</protein>
<dbReference type="EMBL" id="PYVN01000243">
    <property type="protein sequence ID" value="PTB84405.1"/>
    <property type="molecule type" value="Genomic_DNA"/>
</dbReference>
<name>A0A2T4CS62_9GAMM</name>
<feature type="non-terminal residue" evidence="1">
    <location>
        <position position="194"/>
    </location>
</feature>
<dbReference type="AlphaFoldDB" id="A0A2T4CS62"/>
<comment type="caution">
    <text evidence="1">The sequence shown here is derived from an EMBL/GenBank/DDBJ whole genome shotgun (WGS) entry which is preliminary data.</text>
</comment>
<proteinExistence type="predicted"/>
<evidence type="ECO:0000313" key="1">
    <source>
        <dbReference type="EMBL" id="PTB84405.1"/>
    </source>
</evidence>
<accession>A0A2T4CS62</accession>
<gene>
    <name evidence="1" type="ORF">C9940_06430</name>
</gene>
<reference evidence="1" key="1">
    <citation type="submission" date="2018-03" db="EMBL/GenBank/DDBJ databases">
        <title>Cross-interface Injection: A General Nanoliter Liquid Handling Method Applied to Single Cells Genome Amplification Automated Nanoliter Liquid Handling Applied to Single Cell Multiple Displacement Amplification.</title>
        <authorList>
            <person name="Yun J."/>
            <person name="Xu P."/>
            <person name="Xu J."/>
            <person name="Dai X."/>
            <person name="Wang Y."/>
            <person name="Zheng X."/>
            <person name="Cao C."/>
            <person name="Yi Q."/>
            <person name="Zhu Y."/>
            <person name="Wang L."/>
            <person name="Dong Z."/>
            <person name="Huang Y."/>
            <person name="Huang L."/>
            <person name="Du W."/>
        </authorList>
    </citation>
    <scope>NUCLEOTIDE SEQUENCE [LARGE SCALE GENOMIC DNA]</scope>
    <source>
        <strain evidence="1">Z-D3-2</strain>
    </source>
</reference>
<sequence>KEGGESVILAFANVREADTNPDLSTQTIVIRGDAILADTGAVEYYNSGDFSAATPDAEHPNQDADYGRDTTAAVDNNADGAGNLNLTKLDSSGNALPQNATSFSCVRDNLSGTVYAVWAEGDALSNFYFNPTYRYKWFNDDSTNNAGNPGTFTPESAFPAFPDENDPIYYENANCAFPAVDPVVQTLGCSSQNY</sequence>
<organism evidence="1">
    <name type="scientific">Pseudidiomarina aestuarii</name>
    <dbReference type="NCBI Taxonomy" id="624146"/>
    <lineage>
        <taxon>Bacteria</taxon>
        <taxon>Pseudomonadati</taxon>
        <taxon>Pseudomonadota</taxon>
        <taxon>Gammaproteobacteria</taxon>
        <taxon>Alteromonadales</taxon>
        <taxon>Idiomarinaceae</taxon>
        <taxon>Pseudidiomarina</taxon>
    </lineage>
</organism>
<feature type="non-terminal residue" evidence="1">
    <location>
        <position position="1"/>
    </location>
</feature>